<dbReference type="InterPro" id="IPR050824">
    <property type="entry name" value="Thiol_disulfide_DsbA"/>
</dbReference>
<feature type="region of interest" description="Disordered" evidence="8">
    <location>
        <begin position="1"/>
        <end position="35"/>
    </location>
</feature>
<dbReference type="GO" id="GO:0016491">
    <property type="term" value="F:oxidoreductase activity"/>
    <property type="evidence" value="ECO:0007669"/>
    <property type="project" value="InterPro"/>
</dbReference>
<evidence type="ECO:0000256" key="8">
    <source>
        <dbReference type="SAM" id="MobiDB-lite"/>
    </source>
</evidence>
<dbReference type="PANTHER" id="PTHR35891:SF3">
    <property type="entry name" value="THIOL:DISULFIDE INTERCHANGE PROTEIN DSBL"/>
    <property type="match status" value="1"/>
</dbReference>
<keyword evidence="7" id="KW-0676">Redox-active center</keyword>
<dbReference type="InterPro" id="IPR001853">
    <property type="entry name" value="DSBA-like_thioredoxin_dom"/>
</dbReference>
<keyword evidence="9" id="KW-0472">Membrane</keyword>
<dbReference type="AlphaFoldDB" id="A0A6I6D7U5"/>
<evidence type="ECO:0000259" key="10">
    <source>
        <dbReference type="PROSITE" id="PS51352"/>
    </source>
</evidence>
<proteinExistence type="inferred from homology"/>
<dbReference type="GO" id="GO:0042597">
    <property type="term" value="C:periplasmic space"/>
    <property type="evidence" value="ECO:0007669"/>
    <property type="project" value="UniProtKB-SubCell"/>
</dbReference>
<dbReference type="InterPro" id="IPR036249">
    <property type="entry name" value="Thioredoxin-like_sf"/>
</dbReference>
<evidence type="ECO:0000256" key="2">
    <source>
        <dbReference type="ARBA" id="ARBA00005791"/>
    </source>
</evidence>
<dbReference type="CDD" id="cd03019">
    <property type="entry name" value="DsbA_DsbA"/>
    <property type="match status" value="1"/>
</dbReference>
<feature type="transmembrane region" description="Helical" evidence="9">
    <location>
        <begin position="45"/>
        <end position="66"/>
    </location>
</feature>
<keyword evidence="5" id="KW-0574">Periplasm</keyword>
<evidence type="ECO:0000313" key="11">
    <source>
        <dbReference type="EMBL" id="QGT77442.1"/>
    </source>
</evidence>
<dbReference type="InterPro" id="IPR023205">
    <property type="entry name" value="DsbA/DsbL"/>
</dbReference>
<evidence type="ECO:0000256" key="1">
    <source>
        <dbReference type="ARBA" id="ARBA00004418"/>
    </source>
</evidence>
<dbReference type="PROSITE" id="PS51352">
    <property type="entry name" value="THIOREDOXIN_2"/>
    <property type="match status" value="1"/>
</dbReference>
<dbReference type="Gene3D" id="3.40.30.10">
    <property type="entry name" value="Glutaredoxin"/>
    <property type="match status" value="1"/>
</dbReference>
<dbReference type="PANTHER" id="PTHR35891">
    <property type="entry name" value="THIOL:DISULFIDE INTERCHANGE PROTEIN DSBA"/>
    <property type="match status" value="1"/>
</dbReference>
<comment type="subcellular location">
    <subcellularLocation>
        <location evidence="1">Periplasm</location>
    </subcellularLocation>
</comment>
<feature type="domain" description="Thioredoxin" evidence="10">
    <location>
        <begin position="51"/>
        <end position="243"/>
    </location>
</feature>
<evidence type="ECO:0000256" key="6">
    <source>
        <dbReference type="ARBA" id="ARBA00023157"/>
    </source>
</evidence>
<dbReference type="Proteomes" id="UP000427716">
    <property type="component" value="Chromosome"/>
</dbReference>
<sequence>MGQPAANAAGLPHTSFRGPGRSAAHPLPNTDTTDTRRRSMLVTRLKTLATALLATAALILTTPAMAAEGNGYREVQTDVSSPEGKVLVQEFFWYGCPHCYYLEGELEPWLEELDEDVVFERRALALGQHWLPLTRAFYAADQLDAVEKTHAKVFHAIHEEGTRLTDADSIADFYAEQGVDREAFLEAFNGFGTQNAIRQTGQIAQAAEVRGVPALLVDGRFLVTGRLAGGNVEMLEVVDSLVEQIRDERR</sequence>
<evidence type="ECO:0000256" key="7">
    <source>
        <dbReference type="ARBA" id="ARBA00023284"/>
    </source>
</evidence>
<evidence type="ECO:0000256" key="4">
    <source>
        <dbReference type="ARBA" id="ARBA00022729"/>
    </source>
</evidence>
<keyword evidence="12" id="KW-1185">Reference proteome</keyword>
<keyword evidence="9" id="KW-1133">Transmembrane helix</keyword>
<protein>
    <recommendedName>
        <fullName evidence="3">Thiol:disulfide interchange protein DsbA</fullName>
    </recommendedName>
</protein>
<dbReference type="Pfam" id="PF01323">
    <property type="entry name" value="DSBA"/>
    <property type="match status" value="1"/>
</dbReference>
<evidence type="ECO:0000313" key="12">
    <source>
        <dbReference type="Proteomes" id="UP000427716"/>
    </source>
</evidence>
<gene>
    <name evidence="11" type="ORF">GM160_00290</name>
</gene>
<comment type="similarity">
    <text evidence="2">Belongs to the thioredoxin family. DsbA subfamily.</text>
</comment>
<evidence type="ECO:0000256" key="3">
    <source>
        <dbReference type="ARBA" id="ARBA00013831"/>
    </source>
</evidence>
<name>A0A6I6D7U5_9GAMM</name>
<dbReference type="EMBL" id="CP046415">
    <property type="protein sequence ID" value="QGT77442.1"/>
    <property type="molecule type" value="Genomic_DNA"/>
</dbReference>
<evidence type="ECO:0000256" key="5">
    <source>
        <dbReference type="ARBA" id="ARBA00022764"/>
    </source>
</evidence>
<reference evidence="11 12" key="1">
    <citation type="submission" date="2019-11" db="EMBL/GenBank/DDBJ databases">
        <authorList>
            <person name="Zhang J."/>
            <person name="Sun C."/>
        </authorList>
    </citation>
    <scope>NUCLEOTIDE SEQUENCE [LARGE SCALE GENOMIC DNA]</scope>
    <source>
        <strain evidence="12">sp2</strain>
    </source>
</reference>
<keyword evidence="4" id="KW-0732">Signal</keyword>
<keyword evidence="6" id="KW-1015">Disulfide bond</keyword>
<keyword evidence="9" id="KW-0812">Transmembrane</keyword>
<dbReference type="SUPFAM" id="SSF52833">
    <property type="entry name" value="Thioredoxin-like"/>
    <property type="match status" value="1"/>
</dbReference>
<accession>A0A6I6D7U5</accession>
<dbReference type="KEGG" id="ghl:GM160_00290"/>
<dbReference type="InterPro" id="IPR013766">
    <property type="entry name" value="Thioredoxin_domain"/>
</dbReference>
<evidence type="ECO:0000256" key="9">
    <source>
        <dbReference type="SAM" id="Phobius"/>
    </source>
</evidence>
<organism evidence="11 12">
    <name type="scientific">Guyparkeria halophila</name>
    <dbReference type="NCBI Taxonomy" id="47960"/>
    <lineage>
        <taxon>Bacteria</taxon>
        <taxon>Pseudomonadati</taxon>
        <taxon>Pseudomonadota</taxon>
        <taxon>Gammaproteobacteria</taxon>
        <taxon>Chromatiales</taxon>
        <taxon>Thioalkalibacteraceae</taxon>
        <taxon>Guyparkeria</taxon>
    </lineage>
</organism>